<accession>A0AAV7UKJ3</accession>
<dbReference type="Proteomes" id="UP001066276">
    <property type="component" value="Chromosome 3_1"/>
</dbReference>
<dbReference type="EMBL" id="JANPWB010000005">
    <property type="protein sequence ID" value="KAJ1189530.1"/>
    <property type="molecule type" value="Genomic_DNA"/>
</dbReference>
<reference evidence="1" key="1">
    <citation type="journal article" date="2022" name="bioRxiv">
        <title>Sequencing and chromosome-scale assembly of the giantPleurodeles waltlgenome.</title>
        <authorList>
            <person name="Brown T."/>
            <person name="Elewa A."/>
            <person name="Iarovenko S."/>
            <person name="Subramanian E."/>
            <person name="Araus A.J."/>
            <person name="Petzold A."/>
            <person name="Susuki M."/>
            <person name="Suzuki K.-i.T."/>
            <person name="Hayashi T."/>
            <person name="Toyoda A."/>
            <person name="Oliveira C."/>
            <person name="Osipova E."/>
            <person name="Leigh N.D."/>
            <person name="Simon A."/>
            <person name="Yun M.H."/>
        </authorList>
    </citation>
    <scope>NUCLEOTIDE SEQUENCE</scope>
    <source>
        <strain evidence="1">20211129_DDA</strain>
        <tissue evidence="1">Liver</tissue>
    </source>
</reference>
<dbReference type="AlphaFoldDB" id="A0AAV7UKJ3"/>
<protein>
    <submittedName>
        <fullName evidence="1">Uncharacterized protein</fullName>
    </submittedName>
</protein>
<organism evidence="1 2">
    <name type="scientific">Pleurodeles waltl</name>
    <name type="common">Iberian ribbed newt</name>
    <dbReference type="NCBI Taxonomy" id="8319"/>
    <lineage>
        <taxon>Eukaryota</taxon>
        <taxon>Metazoa</taxon>
        <taxon>Chordata</taxon>
        <taxon>Craniata</taxon>
        <taxon>Vertebrata</taxon>
        <taxon>Euteleostomi</taxon>
        <taxon>Amphibia</taxon>
        <taxon>Batrachia</taxon>
        <taxon>Caudata</taxon>
        <taxon>Salamandroidea</taxon>
        <taxon>Salamandridae</taxon>
        <taxon>Pleurodelinae</taxon>
        <taxon>Pleurodeles</taxon>
    </lineage>
</organism>
<sequence length="100" mass="11293">MSFVKSKFRLSQVREISNNIYQESVLEPVEKREANPGAGRGEGRGSNGVAWEVPIRINHSDYRDQFTACVLVEEASGSAGVGRQVQGWLYRLLHLVRQYL</sequence>
<evidence type="ECO:0000313" key="2">
    <source>
        <dbReference type="Proteomes" id="UP001066276"/>
    </source>
</evidence>
<evidence type="ECO:0000313" key="1">
    <source>
        <dbReference type="EMBL" id="KAJ1189530.1"/>
    </source>
</evidence>
<comment type="caution">
    <text evidence="1">The sequence shown here is derived from an EMBL/GenBank/DDBJ whole genome shotgun (WGS) entry which is preliminary data.</text>
</comment>
<gene>
    <name evidence="1" type="ORF">NDU88_006275</name>
</gene>
<keyword evidence="2" id="KW-1185">Reference proteome</keyword>
<proteinExistence type="predicted"/>
<name>A0AAV7UKJ3_PLEWA</name>